<dbReference type="Gene3D" id="3.40.50.150">
    <property type="entry name" value="Vaccinia Virus protein VP39"/>
    <property type="match status" value="1"/>
</dbReference>
<dbReference type="FunFam" id="3.40.50.150:FF:000129">
    <property type="entry name" value="Mitochondrial rRNA methyltransferase 2"/>
    <property type="match status" value="1"/>
</dbReference>
<evidence type="ECO:0000259" key="11">
    <source>
        <dbReference type="Pfam" id="PF01728"/>
    </source>
</evidence>
<keyword evidence="7" id="KW-0809">Transit peptide</keyword>
<evidence type="ECO:0000256" key="7">
    <source>
        <dbReference type="ARBA" id="ARBA00022946"/>
    </source>
</evidence>
<dbReference type="InterPro" id="IPR015507">
    <property type="entry name" value="rRNA-MeTfrase_E"/>
</dbReference>
<keyword evidence="13" id="KW-1185">Reference proteome</keyword>
<dbReference type="InterPro" id="IPR002877">
    <property type="entry name" value="RNA_MeTrfase_FtsJ_dom"/>
</dbReference>
<dbReference type="PIRSF" id="PIRSF005461">
    <property type="entry name" value="23S_rRNA_mtase"/>
    <property type="match status" value="1"/>
</dbReference>
<dbReference type="AlphaFoldDB" id="A0ABD2N4X0"/>
<dbReference type="PANTHER" id="PTHR10920:SF18">
    <property type="entry name" value="RRNA METHYLTRANSFERASE 2, MITOCHONDRIAL"/>
    <property type="match status" value="1"/>
</dbReference>
<feature type="active site" description="Proton acceptor" evidence="10">
    <location>
        <position position="195"/>
    </location>
</feature>
<keyword evidence="8" id="KW-0496">Mitochondrion</keyword>
<dbReference type="EMBL" id="JABFTP020000062">
    <property type="protein sequence ID" value="KAL3273364.1"/>
    <property type="molecule type" value="Genomic_DNA"/>
</dbReference>
<dbReference type="GO" id="GO:0006364">
    <property type="term" value="P:rRNA processing"/>
    <property type="evidence" value="ECO:0007669"/>
    <property type="project" value="UniProtKB-KW"/>
</dbReference>
<keyword evidence="4" id="KW-0489">Methyltransferase</keyword>
<comment type="subcellular location">
    <subcellularLocation>
        <location evidence="1">Mitochondrion</location>
    </subcellularLocation>
</comment>
<proteinExistence type="inferred from homology"/>
<keyword evidence="6 10" id="KW-0949">S-adenosyl-L-methionine</keyword>
<evidence type="ECO:0000256" key="8">
    <source>
        <dbReference type="ARBA" id="ARBA00023128"/>
    </source>
</evidence>
<dbReference type="SUPFAM" id="SSF53335">
    <property type="entry name" value="S-adenosyl-L-methionine-dependent methyltransferases"/>
    <property type="match status" value="1"/>
</dbReference>
<evidence type="ECO:0000256" key="9">
    <source>
        <dbReference type="ARBA" id="ARBA00041184"/>
    </source>
</evidence>
<dbReference type="GO" id="GO:0008168">
    <property type="term" value="F:methyltransferase activity"/>
    <property type="evidence" value="ECO:0007669"/>
    <property type="project" value="UniProtKB-KW"/>
</dbReference>
<gene>
    <name evidence="12" type="ORF">HHI36_014812</name>
</gene>
<evidence type="ECO:0000256" key="2">
    <source>
        <dbReference type="ARBA" id="ARBA00009258"/>
    </source>
</evidence>
<dbReference type="Proteomes" id="UP001516400">
    <property type="component" value="Unassembled WGS sequence"/>
</dbReference>
<evidence type="ECO:0000256" key="6">
    <source>
        <dbReference type="ARBA" id="ARBA00022691"/>
    </source>
</evidence>
<evidence type="ECO:0000313" key="13">
    <source>
        <dbReference type="Proteomes" id="UP001516400"/>
    </source>
</evidence>
<comment type="similarity">
    <text evidence="2">Belongs to the class I-like SAM-binding methyltransferase superfamily. RNA methyltransferase RlmE family.</text>
</comment>
<dbReference type="GO" id="GO:0005759">
    <property type="term" value="C:mitochondrial matrix"/>
    <property type="evidence" value="ECO:0007669"/>
    <property type="project" value="UniProtKB-ARBA"/>
</dbReference>
<organism evidence="12 13">
    <name type="scientific">Cryptolaemus montrouzieri</name>
    <dbReference type="NCBI Taxonomy" id="559131"/>
    <lineage>
        <taxon>Eukaryota</taxon>
        <taxon>Metazoa</taxon>
        <taxon>Ecdysozoa</taxon>
        <taxon>Arthropoda</taxon>
        <taxon>Hexapoda</taxon>
        <taxon>Insecta</taxon>
        <taxon>Pterygota</taxon>
        <taxon>Neoptera</taxon>
        <taxon>Endopterygota</taxon>
        <taxon>Coleoptera</taxon>
        <taxon>Polyphaga</taxon>
        <taxon>Cucujiformia</taxon>
        <taxon>Coccinelloidea</taxon>
        <taxon>Coccinellidae</taxon>
        <taxon>Scymninae</taxon>
        <taxon>Scymnini</taxon>
        <taxon>Cryptolaemus</taxon>
    </lineage>
</organism>
<feature type="domain" description="Ribosomal RNA methyltransferase FtsJ" evidence="11">
    <location>
        <begin position="54"/>
        <end position="238"/>
    </location>
</feature>
<keyword evidence="5" id="KW-0808">Transferase</keyword>
<protein>
    <recommendedName>
        <fullName evidence="9">rRNA methyltransferase 2, mitochondrial</fullName>
    </recommendedName>
</protein>
<name>A0ABD2N4X0_9CUCU</name>
<evidence type="ECO:0000256" key="1">
    <source>
        <dbReference type="ARBA" id="ARBA00004173"/>
    </source>
</evidence>
<dbReference type="HAMAP" id="MF_01547">
    <property type="entry name" value="RNA_methyltr_E"/>
    <property type="match status" value="1"/>
</dbReference>
<reference evidence="12 13" key="1">
    <citation type="journal article" date="2021" name="BMC Biol.">
        <title>Horizontally acquired antibacterial genes associated with adaptive radiation of ladybird beetles.</title>
        <authorList>
            <person name="Li H.S."/>
            <person name="Tang X.F."/>
            <person name="Huang Y.H."/>
            <person name="Xu Z.Y."/>
            <person name="Chen M.L."/>
            <person name="Du X.Y."/>
            <person name="Qiu B.Y."/>
            <person name="Chen P.T."/>
            <person name="Zhang W."/>
            <person name="Slipinski A."/>
            <person name="Escalona H.E."/>
            <person name="Waterhouse R.M."/>
            <person name="Zwick A."/>
            <person name="Pang H."/>
        </authorList>
    </citation>
    <scope>NUCLEOTIDE SEQUENCE [LARGE SCALE GENOMIC DNA]</scope>
    <source>
        <strain evidence="12">SYSU2018</strain>
    </source>
</reference>
<sequence>MKNILTQSYNLSTSTSFMRKITLTNVKNKDLSSQLWLRRQLSDPYVQKAKVMNYRCRSAFKLLEINEKYKFLRPGIIVIDCGAAPGSWTQVAVTEVKGTNTSNKELGKVIAIDKQQLYPIEGATILGNMDFTKESTQILLKSELGTSQANVVLSDMAPNVTGIREMDNENMMSLCHSVLKFAIQVTEIHGTLLLKLWQCGQTKCLENNMSQFYQNVKFVKPKSSRADSAEIFLLGRNFKGLR</sequence>
<comment type="caution">
    <text evidence="12">The sequence shown here is derived from an EMBL/GenBank/DDBJ whole genome shotgun (WGS) entry which is preliminary data.</text>
</comment>
<evidence type="ECO:0000313" key="12">
    <source>
        <dbReference type="EMBL" id="KAL3273364.1"/>
    </source>
</evidence>
<dbReference type="GO" id="GO:0032259">
    <property type="term" value="P:methylation"/>
    <property type="evidence" value="ECO:0007669"/>
    <property type="project" value="UniProtKB-KW"/>
</dbReference>
<dbReference type="InterPro" id="IPR050082">
    <property type="entry name" value="RNA_methyltr_RlmE"/>
</dbReference>
<keyword evidence="3" id="KW-0698">rRNA processing</keyword>
<evidence type="ECO:0000256" key="5">
    <source>
        <dbReference type="ARBA" id="ARBA00022679"/>
    </source>
</evidence>
<evidence type="ECO:0000256" key="3">
    <source>
        <dbReference type="ARBA" id="ARBA00022552"/>
    </source>
</evidence>
<dbReference type="InterPro" id="IPR029063">
    <property type="entry name" value="SAM-dependent_MTases_sf"/>
</dbReference>
<dbReference type="Pfam" id="PF01728">
    <property type="entry name" value="FtsJ"/>
    <property type="match status" value="1"/>
</dbReference>
<evidence type="ECO:0000256" key="10">
    <source>
        <dbReference type="PIRSR" id="PIRSR005461-1"/>
    </source>
</evidence>
<dbReference type="GO" id="GO:1902775">
    <property type="term" value="P:mitochondrial large ribosomal subunit assembly"/>
    <property type="evidence" value="ECO:0007669"/>
    <property type="project" value="UniProtKB-ARBA"/>
</dbReference>
<dbReference type="PANTHER" id="PTHR10920">
    <property type="entry name" value="RIBOSOMAL RNA METHYLTRANSFERASE"/>
    <property type="match status" value="1"/>
</dbReference>
<evidence type="ECO:0000256" key="4">
    <source>
        <dbReference type="ARBA" id="ARBA00022603"/>
    </source>
</evidence>
<accession>A0ABD2N4X0</accession>